<feature type="region of interest" description="Disordered" evidence="1">
    <location>
        <begin position="83"/>
        <end position="110"/>
    </location>
</feature>
<dbReference type="SUPFAM" id="SSF52799">
    <property type="entry name" value="(Phosphotyrosine protein) phosphatases II"/>
    <property type="match status" value="1"/>
</dbReference>
<feature type="domain" description="Tyrosine specific protein phosphatases" evidence="3">
    <location>
        <begin position="361"/>
        <end position="412"/>
    </location>
</feature>
<dbReference type="InterPro" id="IPR029021">
    <property type="entry name" value="Prot-tyrosine_phosphatase-like"/>
</dbReference>
<dbReference type="AlphaFoldDB" id="A0AAW1YRM8"/>
<comment type="caution">
    <text evidence="4">The sequence shown here is derived from an EMBL/GenBank/DDBJ whole genome shotgun (WGS) entry which is preliminary data.</text>
</comment>
<dbReference type="PANTHER" id="PTHR19134">
    <property type="entry name" value="RECEPTOR-TYPE TYROSINE-PROTEIN PHOSPHATASE"/>
    <property type="match status" value="1"/>
</dbReference>
<dbReference type="EMBL" id="JBEDUW010000001">
    <property type="protein sequence ID" value="KAK9951396.1"/>
    <property type="molecule type" value="Genomic_DNA"/>
</dbReference>
<dbReference type="SMART" id="SM00194">
    <property type="entry name" value="PTPc"/>
    <property type="match status" value="1"/>
</dbReference>
<keyword evidence="5" id="KW-1185">Reference proteome</keyword>
<gene>
    <name evidence="4" type="ORF">M0R45_006838</name>
</gene>
<evidence type="ECO:0000313" key="4">
    <source>
        <dbReference type="EMBL" id="KAK9951396.1"/>
    </source>
</evidence>
<dbReference type="InterPro" id="IPR016130">
    <property type="entry name" value="Tyr_Pase_AS"/>
</dbReference>
<name>A0AAW1YRM8_RUBAR</name>
<dbReference type="SMART" id="SM00404">
    <property type="entry name" value="PTPc_motif"/>
    <property type="match status" value="1"/>
</dbReference>
<reference evidence="4 5" key="1">
    <citation type="journal article" date="2023" name="G3 (Bethesda)">
        <title>A chromosome-length genome assembly and annotation of blackberry (Rubus argutus, cv. 'Hillquist').</title>
        <authorList>
            <person name="Bruna T."/>
            <person name="Aryal R."/>
            <person name="Dudchenko O."/>
            <person name="Sargent D.J."/>
            <person name="Mead D."/>
            <person name="Buti M."/>
            <person name="Cavallini A."/>
            <person name="Hytonen T."/>
            <person name="Andres J."/>
            <person name="Pham M."/>
            <person name="Weisz D."/>
            <person name="Mascagni F."/>
            <person name="Usai G."/>
            <person name="Natali L."/>
            <person name="Bassil N."/>
            <person name="Fernandez G.E."/>
            <person name="Lomsadze A."/>
            <person name="Armour M."/>
            <person name="Olukolu B."/>
            <person name="Poorten T."/>
            <person name="Britton C."/>
            <person name="Davik J."/>
            <person name="Ashrafi H."/>
            <person name="Aiden E.L."/>
            <person name="Borodovsky M."/>
            <person name="Worthington M."/>
        </authorList>
    </citation>
    <scope>NUCLEOTIDE SEQUENCE [LARGE SCALE GENOMIC DNA]</scope>
    <source>
        <strain evidence="4">PI 553951</strain>
    </source>
</reference>
<dbReference type="InterPro" id="IPR050348">
    <property type="entry name" value="Protein-Tyr_Phosphatase"/>
</dbReference>
<dbReference type="Pfam" id="PF00102">
    <property type="entry name" value="Y_phosphatase"/>
    <property type="match status" value="1"/>
</dbReference>
<evidence type="ECO:0000259" key="2">
    <source>
        <dbReference type="PROSITE" id="PS50055"/>
    </source>
</evidence>
<feature type="domain" description="Tyrosine-protein phosphatase" evidence="2">
    <location>
        <begin position="171"/>
        <end position="412"/>
    </location>
</feature>
<dbReference type="PROSITE" id="PS50055">
    <property type="entry name" value="TYR_PHOSPHATASE_PTP"/>
    <property type="match status" value="1"/>
</dbReference>
<dbReference type="Proteomes" id="UP001457282">
    <property type="component" value="Unassembled WGS sequence"/>
</dbReference>
<dbReference type="InterPro" id="IPR003595">
    <property type="entry name" value="Tyr_Pase_cat"/>
</dbReference>
<evidence type="ECO:0000313" key="5">
    <source>
        <dbReference type="Proteomes" id="UP001457282"/>
    </source>
</evidence>
<dbReference type="PANTHER" id="PTHR19134:SF449">
    <property type="entry name" value="TYROSINE-PROTEIN PHOSPHATASE 1"/>
    <property type="match status" value="1"/>
</dbReference>
<dbReference type="Gene3D" id="3.90.190.10">
    <property type="entry name" value="Protein tyrosine phosphatase superfamily"/>
    <property type="match status" value="1"/>
</dbReference>
<dbReference type="GO" id="GO:0004725">
    <property type="term" value="F:protein tyrosine phosphatase activity"/>
    <property type="evidence" value="ECO:0007669"/>
    <property type="project" value="InterPro"/>
</dbReference>
<evidence type="ECO:0000259" key="3">
    <source>
        <dbReference type="PROSITE" id="PS50056"/>
    </source>
</evidence>
<dbReference type="PROSITE" id="PS50056">
    <property type="entry name" value="TYR_PHOSPHATASE_2"/>
    <property type="match status" value="1"/>
</dbReference>
<organism evidence="4 5">
    <name type="scientific">Rubus argutus</name>
    <name type="common">Southern blackberry</name>
    <dbReference type="NCBI Taxonomy" id="59490"/>
    <lineage>
        <taxon>Eukaryota</taxon>
        <taxon>Viridiplantae</taxon>
        <taxon>Streptophyta</taxon>
        <taxon>Embryophyta</taxon>
        <taxon>Tracheophyta</taxon>
        <taxon>Spermatophyta</taxon>
        <taxon>Magnoliopsida</taxon>
        <taxon>eudicotyledons</taxon>
        <taxon>Gunneridae</taxon>
        <taxon>Pentapetalae</taxon>
        <taxon>rosids</taxon>
        <taxon>fabids</taxon>
        <taxon>Rosales</taxon>
        <taxon>Rosaceae</taxon>
        <taxon>Rosoideae</taxon>
        <taxon>Rosoideae incertae sedis</taxon>
        <taxon>Rubus</taxon>
    </lineage>
</organism>
<evidence type="ECO:0000256" key="1">
    <source>
        <dbReference type="SAM" id="MobiDB-lite"/>
    </source>
</evidence>
<accession>A0AAW1YRM8</accession>
<dbReference type="PROSITE" id="PS00383">
    <property type="entry name" value="TYR_PHOSPHATASE_1"/>
    <property type="match status" value="1"/>
</dbReference>
<dbReference type="InterPro" id="IPR000387">
    <property type="entry name" value="Tyr_Pase_dom"/>
</dbReference>
<dbReference type="InterPro" id="IPR000242">
    <property type="entry name" value="PTP_cat"/>
</dbReference>
<protein>
    <submittedName>
        <fullName evidence="4">Uncharacterized protein</fullName>
    </submittedName>
</protein>
<dbReference type="PRINTS" id="PR00700">
    <property type="entry name" value="PRTYPHPHTASE"/>
</dbReference>
<proteinExistence type="predicted"/>
<sequence>MTLSRFTVKFFNSLGTSFHFNMEAEMVWDLPEAVKGKLRGLGGGRRKPLGVGGDMCNLVSEVSSHLGGLVLLDLGTSSPGAPVDRGRWPLPASSTAEKPLPSFEFSADSQPPRLTLSPNQYKYCSQALKFFKDKLQMPAPDQPRVSLCYRAKGSQHLRRREVALWLWHSVNVSKNRYMDVLPFDQNRVVLNSCKDYRPSARGYINASFITACSSESISRFIATQGPLPHTYEDFWEMVLENQCPVVVMLTRLGDYYKMDKCGDYFQAEDGPREFGNIFIATKWIRTTGTSLVLRLLEVNRKEWRVNACDNHREKVGFWSAHWALVIAMPNTWTFLPSHPRHALIISEWPDHGVPTDTIAVREILKMIYQVPPNLGPVVVHCSAGIGRTGTYCTVHNTTQRILSGDMSALDLA</sequence>